<dbReference type="Proteomes" id="UP000298759">
    <property type="component" value="Chromosome"/>
</dbReference>
<dbReference type="AlphaFoldDB" id="A0A4D6XKX0"/>
<evidence type="ECO:0000256" key="6">
    <source>
        <dbReference type="ARBA" id="ARBA00023154"/>
    </source>
</evidence>
<feature type="active site" description="Proton donor" evidence="9">
    <location>
        <position position="83"/>
    </location>
</feature>
<dbReference type="UniPathway" id="UPA00034">
    <property type="reaction ID" value="UER00025"/>
</dbReference>
<feature type="binding site" evidence="9">
    <location>
        <begin position="228"/>
        <end position="229"/>
    </location>
    <ligand>
        <name>substrate</name>
    </ligand>
</feature>
<comment type="subcellular location">
    <subcellularLocation>
        <location evidence="9">Cytoplasm</location>
    </subcellularLocation>
</comment>
<feature type="binding site" evidence="9">
    <location>
        <position position="167"/>
    </location>
    <ligand>
        <name>substrate</name>
    </ligand>
</feature>
<dbReference type="HAMAP" id="MF_00197">
    <property type="entry name" value="DAP_epimerase"/>
    <property type="match status" value="1"/>
</dbReference>
<dbReference type="FunFam" id="3.10.310.10:FF:000001">
    <property type="entry name" value="Diaminopimelate epimerase"/>
    <property type="match status" value="1"/>
</dbReference>
<dbReference type="InterPro" id="IPR001653">
    <property type="entry name" value="DAP_epimerase_DapF"/>
</dbReference>
<evidence type="ECO:0000256" key="5">
    <source>
        <dbReference type="ARBA" id="ARBA00022605"/>
    </source>
</evidence>
<feature type="binding site" evidence="9">
    <location>
        <begin position="218"/>
        <end position="219"/>
    </location>
    <ligand>
        <name>substrate</name>
    </ligand>
</feature>
<keyword evidence="5 9" id="KW-0028">Amino-acid biosynthesis</keyword>
<evidence type="ECO:0000256" key="10">
    <source>
        <dbReference type="PROSITE-ProRule" id="PRU10125"/>
    </source>
</evidence>
<dbReference type="PROSITE" id="PS01326">
    <property type="entry name" value="DAP_EPIMERASE"/>
    <property type="match status" value="1"/>
</dbReference>
<keyword evidence="6 9" id="KW-0457">Lysine biosynthesis</keyword>
<dbReference type="GO" id="GO:0009089">
    <property type="term" value="P:lysine biosynthetic process via diaminopimelate"/>
    <property type="evidence" value="ECO:0007669"/>
    <property type="project" value="UniProtKB-UniRule"/>
</dbReference>
<feature type="binding site" evidence="9">
    <location>
        <begin position="84"/>
        <end position="85"/>
    </location>
    <ligand>
        <name>substrate</name>
    </ligand>
</feature>
<feature type="binding site" evidence="9">
    <location>
        <position position="74"/>
    </location>
    <ligand>
        <name>substrate</name>
    </ligand>
</feature>
<evidence type="ECO:0000256" key="3">
    <source>
        <dbReference type="ARBA" id="ARBA00013080"/>
    </source>
</evidence>
<evidence type="ECO:0000313" key="11">
    <source>
        <dbReference type="EMBL" id="QCI17382.1"/>
    </source>
</evidence>
<evidence type="ECO:0000313" key="12">
    <source>
        <dbReference type="Proteomes" id="UP000298759"/>
    </source>
</evidence>
<feature type="site" description="Important for dimerization" evidence="9">
    <location>
        <position position="278"/>
    </location>
</feature>
<evidence type="ECO:0000256" key="1">
    <source>
        <dbReference type="ARBA" id="ARBA00005196"/>
    </source>
</evidence>
<feature type="active site" evidence="10">
    <location>
        <position position="83"/>
    </location>
</feature>
<evidence type="ECO:0000256" key="7">
    <source>
        <dbReference type="ARBA" id="ARBA00023235"/>
    </source>
</evidence>
<comment type="similarity">
    <text evidence="2 9">Belongs to the diaminopimelate epimerase family.</text>
</comment>
<keyword evidence="4 9" id="KW-0963">Cytoplasm</keyword>
<dbReference type="OrthoDB" id="9805408at2"/>
<dbReference type="EMBL" id="CP034894">
    <property type="protein sequence ID" value="QCI17382.1"/>
    <property type="molecule type" value="Genomic_DNA"/>
</dbReference>
<organism evidence="11 12">
    <name type="scientific">Buchnera aphidicola</name>
    <name type="common">Aphis helianthi</name>
    <dbReference type="NCBI Taxonomy" id="2315802"/>
    <lineage>
        <taxon>Bacteria</taxon>
        <taxon>Pseudomonadati</taxon>
        <taxon>Pseudomonadota</taxon>
        <taxon>Gammaproteobacteria</taxon>
        <taxon>Enterobacterales</taxon>
        <taxon>Erwiniaceae</taxon>
        <taxon>Buchnera</taxon>
    </lineage>
</organism>
<reference evidence="11 12" key="2">
    <citation type="submission" date="2019-05" db="EMBL/GenBank/DDBJ databases">
        <title>Genome evolution of the obligate endosymbiont Buchnera aphidicola.</title>
        <authorList>
            <person name="Moran N.A."/>
        </authorList>
    </citation>
    <scope>NUCLEOTIDE SEQUENCE [LARGE SCALE GENOMIC DNA]</scope>
    <source>
        <strain evidence="11 12">Ahe</strain>
    </source>
</reference>
<dbReference type="NCBIfam" id="TIGR00652">
    <property type="entry name" value="DapF"/>
    <property type="match status" value="1"/>
</dbReference>
<dbReference type="PANTHER" id="PTHR31689">
    <property type="entry name" value="DIAMINOPIMELATE EPIMERASE, CHLOROPLASTIC"/>
    <property type="match status" value="1"/>
</dbReference>
<feature type="site" description="Could be important to modulate the pK values of the two catalytic cysteine residues" evidence="9">
    <location>
        <position position="218"/>
    </location>
</feature>
<accession>A0A4D6XKX0</accession>
<dbReference type="GO" id="GO:0008837">
    <property type="term" value="F:diaminopimelate epimerase activity"/>
    <property type="evidence" value="ECO:0007669"/>
    <property type="project" value="UniProtKB-UniRule"/>
</dbReference>
<feature type="binding site" evidence="9">
    <location>
        <position position="200"/>
    </location>
    <ligand>
        <name>substrate</name>
    </ligand>
</feature>
<feature type="binding site" evidence="9">
    <location>
        <position position="21"/>
    </location>
    <ligand>
        <name>substrate</name>
    </ligand>
</feature>
<comment type="function">
    <text evidence="9">Catalyzes the stereoinversion of LL-2,6-diaminopimelate (L,L-DAP) to meso-diaminopimelate (meso-DAP), a precursor of L-lysine and an essential component of the bacterial peptidoglycan.</text>
</comment>
<gene>
    <name evidence="9" type="primary">dapF</name>
    <name evidence="11" type="ORF">D9V62_03005</name>
</gene>
<dbReference type="Gene3D" id="3.10.310.10">
    <property type="entry name" value="Diaminopimelate Epimerase, Chain A, domain 1"/>
    <property type="match status" value="2"/>
</dbReference>
<dbReference type="Pfam" id="PF01678">
    <property type="entry name" value="DAP_epimerase"/>
    <property type="match status" value="2"/>
</dbReference>
<comment type="pathway">
    <text evidence="1 9">Amino-acid biosynthesis; L-lysine biosynthesis via DAP pathway; DL-2,6-diaminopimelate from LL-2,6-diaminopimelate: step 1/1.</text>
</comment>
<dbReference type="PANTHER" id="PTHR31689:SF0">
    <property type="entry name" value="DIAMINOPIMELATE EPIMERASE"/>
    <property type="match status" value="1"/>
</dbReference>
<sequence length="284" mass="31917">MYLNAYKKNKINFSKMHGLGNDFMVIESITQDFVLPSLKIKELSNRNTGIGFDQLLLIEKSYNSKYDFHYRIFNSNGNEVEQCGNGARCVGLFLVLKGLTNKKQIHLSTNKKNIIINFISQDIIEVNMNEPDFQLSSIKSLEYLKNHNFSVKIINNNLLCSLVSIGNPHCVIQVESIKHAPVKNISKIIEKKSIFPCGINIGFMQILNKNHIKLRVYERNEGETQSCGSGACAAVAIGIAKNLLANNVKVELLGGNLSIKWKGFGKSLYMIGPANYIYEGFIYI</sequence>
<evidence type="ECO:0000256" key="2">
    <source>
        <dbReference type="ARBA" id="ARBA00010219"/>
    </source>
</evidence>
<dbReference type="InterPro" id="IPR018510">
    <property type="entry name" value="DAP_epimerase_AS"/>
</dbReference>
<comment type="subunit">
    <text evidence="9">Homodimer.</text>
</comment>
<feature type="active site" description="Proton acceptor" evidence="9">
    <location>
        <position position="227"/>
    </location>
</feature>
<evidence type="ECO:0000256" key="4">
    <source>
        <dbReference type="ARBA" id="ARBA00022490"/>
    </source>
</evidence>
<evidence type="ECO:0000256" key="8">
    <source>
        <dbReference type="ARBA" id="ARBA00051712"/>
    </source>
</evidence>
<name>A0A4D6XKX0_9GAMM</name>
<protein>
    <recommendedName>
        <fullName evidence="3 9">Diaminopimelate epimerase</fullName>
        <shortName evidence="9">DAP epimerase</shortName>
        <ecNumber evidence="3 9">5.1.1.7</ecNumber>
    </recommendedName>
    <alternativeName>
        <fullName evidence="9">PLP-independent amino acid racemase</fullName>
    </alternativeName>
</protein>
<dbReference type="EC" id="5.1.1.7" evidence="3 9"/>
<feature type="binding site" evidence="9">
    <location>
        <position position="54"/>
    </location>
    <ligand>
        <name>substrate</name>
    </ligand>
</feature>
<reference evidence="11 12" key="1">
    <citation type="submission" date="2018-12" db="EMBL/GenBank/DDBJ databases">
        <authorList>
            <person name="Chong R.A."/>
        </authorList>
    </citation>
    <scope>NUCLEOTIDE SEQUENCE [LARGE SCALE GENOMIC DNA]</scope>
    <source>
        <strain evidence="11 12">Ahe</strain>
    </source>
</reference>
<comment type="catalytic activity">
    <reaction evidence="8 9">
        <text>(2S,6S)-2,6-diaminopimelate = meso-2,6-diaminopimelate</text>
        <dbReference type="Rhea" id="RHEA:15393"/>
        <dbReference type="ChEBI" id="CHEBI:57609"/>
        <dbReference type="ChEBI" id="CHEBI:57791"/>
        <dbReference type="EC" id="5.1.1.7"/>
    </reaction>
</comment>
<dbReference type="SUPFAM" id="SSF54506">
    <property type="entry name" value="Diaminopimelate epimerase-like"/>
    <property type="match status" value="2"/>
</dbReference>
<evidence type="ECO:0000256" key="9">
    <source>
        <dbReference type="HAMAP-Rule" id="MF_00197"/>
    </source>
</evidence>
<keyword evidence="7 9" id="KW-0413">Isomerase</keyword>
<proteinExistence type="inferred from homology"/>
<feature type="site" description="Could be important to modulate the pK values of the two catalytic cysteine residues" evidence="9">
    <location>
        <position position="169"/>
    </location>
</feature>
<dbReference type="GO" id="GO:0005829">
    <property type="term" value="C:cytosol"/>
    <property type="evidence" value="ECO:0007669"/>
    <property type="project" value="TreeGrafter"/>
</dbReference>